<protein>
    <recommendedName>
        <fullName evidence="3">Fcf2 pre-rRNA processing C-terminal domain-containing protein</fullName>
    </recommendedName>
</protein>
<dbReference type="EMBL" id="LUKN01001745">
    <property type="protein sequence ID" value="OAR00362.1"/>
    <property type="molecule type" value="Genomic_DNA"/>
</dbReference>
<feature type="domain" description="Fcf2 pre-rRNA processing C-terminal" evidence="3">
    <location>
        <begin position="78"/>
        <end position="166"/>
    </location>
</feature>
<dbReference type="Proteomes" id="UP000243081">
    <property type="component" value="Unassembled WGS sequence"/>
</dbReference>
<dbReference type="AlphaFoldDB" id="A0A179IEN7"/>
<evidence type="ECO:0000313" key="5">
    <source>
        <dbReference type="Proteomes" id="UP000243081"/>
    </source>
</evidence>
<evidence type="ECO:0000259" key="3">
    <source>
        <dbReference type="Pfam" id="PF08698"/>
    </source>
</evidence>
<gene>
    <name evidence="4" type="ORF">LLEC1_00292</name>
</gene>
<sequence>MTKISSQQVSELLLEAEQRLQANSTTTTTPTDNALDRTVAIAPVTTALPKETEGYVRVANSKKTSNTKTKLQQLTGEQDSAGSNWFDLPKTVLTPEFRRDWQVLRMRGLLDPKHQKKALRAETPKYSQVGQIIEGPADFFSARLARKERRQTILGEVMRDHSNDKLKSKYATIQKQKTSGKKAFYKKVVAQRRKGGG</sequence>
<comment type="caution">
    <text evidence="4">The sequence shown here is derived from an EMBL/GenBank/DDBJ whole genome shotgun (WGS) entry which is preliminary data.</text>
</comment>
<comment type="subcellular location">
    <subcellularLocation>
        <location evidence="1">Nucleus</location>
        <location evidence="1">Nucleolus</location>
    </subcellularLocation>
</comment>
<dbReference type="InterPro" id="IPR014810">
    <property type="entry name" value="Fcf2_C"/>
</dbReference>
<evidence type="ECO:0000313" key="4">
    <source>
        <dbReference type="EMBL" id="OAR00362.1"/>
    </source>
</evidence>
<proteinExistence type="predicted"/>
<dbReference type="GO" id="GO:0006396">
    <property type="term" value="P:RNA processing"/>
    <property type="evidence" value="ECO:0007669"/>
    <property type="project" value="TreeGrafter"/>
</dbReference>
<dbReference type="OrthoDB" id="427886at2759"/>
<reference evidence="4 5" key="1">
    <citation type="submission" date="2016-03" db="EMBL/GenBank/DDBJ databases">
        <title>Fine-scale spatial genetic structure of a fungal parasite of coffee scale insects.</title>
        <authorList>
            <person name="Jackson D."/>
            <person name="Zemenick K.A."/>
            <person name="Malloure B."/>
            <person name="Quandt C.A."/>
            <person name="James T.Y."/>
        </authorList>
    </citation>
    <scope>NUCLEOTIDE SEQUENCE [LARGE SCALE GENOMIC DNA]</scope>
    <source>
        <strain evidence="4 5">UM487</strain>
    </source>
</reference>
<evidence type="ECO:0000256" key="1">
    <source>
        <dbReference type="ARBA" id="ARBA00004604"/>
    </source>
</evidence>
<dbReference type="Pfam" id="PF08698">
    <property type="entry name" value="Fcf2"/>
    <property type="match status" value="1"/>
</dbReference>
<dbReference type="GO" id="GO:0003723">
    <property type="term" value="F:RNA binding"/>
    <property type="evidence" value="ECO:0007669"/>
    <property type="project" value="TreeGrafter"/>
</dbReference>
<dbReference type="PANTHER" id="PTHR21686">
    <property type="entry name" value="DEOXYNUCLEOTIDYLTRANSFERASE TERMINAL-INTERACTING PROTEIN 2"/>
    <property type="match status" value="1"/>
</dbReference>
<dbReference type="PANTHER" id="PTHR21686:SF12">
    <property type="entry name" value="DEOXYNUCLEOTIDYLTRANSFERASE TERMINAL-INTERACTING PROTEIN 2"/>
    <property type="match status" value="1"/>
</dbReference>
<keyword evidence="2" id="KW-0539">Nucleus</keyword>
<keyword evidence="5" id="KW-1185">Reference proteome</keyword>
<dbReference type="GO" id="GO:0005730">
    <property type="term" value="C:nucleolus"/>
    <property type="evidence" value="ECO:0007669"/>
    <property type="project" value="UniProtKB-SubCell"/>
</dbReference>
<dbReference type="OMA" id="TRGIDTH"/>
<evidence type="ECO:0000256" key="2">
    <source>
        <dbReference type="ARBA" id="ARBA00023242"/>
    </source>
</evidence>
<organism evidence="4 5">
    <name type="scientific">Cordyceps confragosa</name>
    <name type="common">Lecanicillium lecanii</name>
    <dbReference type="NCBI Taxonomy" id="2714763"/>
    <lineage>
        <taxon>Eukaryota</taxon>
        <taxon>Fungi</taxon>
        <taxon>Dikarya</taxon>
        <taxon>Ascomycota</taxon>
        <taxon>Pezizomycotina</taxon>
        <taxon>Sordariomycetes</taxon>
        <taxon>Hypocreomycetidae</taxon>
        <taxon>Hypocreales</taxon>
        <taxon>Cordycipitaceae</taxon>
        <taxon>Akanthomyces</taxon>
    </lineage>
</organism>
<dbReference type="InterPro" id="IPR039883">
    <property type="entry name" value="Fcf2/DNTTIP2"/>
</dbReference>
<name>A0A179IEN7_CORDF</name>
<accession>A0A179IEN7</accession>